<protein>
    <submittedName>
        <fullName evidence="1">Uncharacterized protein</fullName>
    </submittedName>
</protein>
<dbReference type="EMBL" id="CAMGZC010000084">
    <property type="protein sequence ID" value="CAI0642999.1"/>
    <property type="molecule type" value="Genomic_DNA"/>
</dbReference>
<evidence type="ECO:0000313" key="2">
    <source>
        <dbReference type="Proteomes" id="UP001152533"/>
    </source>
</evidence>
<comment type="caution">
    <text evidence="1">The sequence shown here is derived from an EMBL/GenBank/DDBJ whole genome shotgun (WGS) entry which is preliminary data.</text>
</comment>
<accession>A0A9W4RK56</accession>
<evidence type="ECO:0000313" key="1">
    <source>
        <dbReference type="EMBL" id="CAI0642999.1"/>
    </source>
</evidence>
<organism evidence="1 2">
    <name type="scientific">Colletotrichum noveboracense</name>
    <dbReference type="NCBI Taxonomy" id="2664923"/>
    <lineage>
        <taxon>Eukaryota</taxon>
        <taxon>Fungi</taxon>
        <taxon>Dikarya</taxon>
        <taxon>Ascomycota</taxon>
        <taxon>Pezizomycotina</taxon>
        <taxon>Sordariomycetes</taxon>
        <taxon>Hypocreomycetidae</taxon>
        <taxon>Glomerellales</taxon>
        <taxon>Glomerellaceae</taxon>
        <taxon>Colletotrichum</taxon>
        <taxon>Colletotrichum gloeosporioides species complex</taxon>
    </lineage>
</organism>
<dbReference type="Proteomes" id="UP001152533">
    <property type="component" value="Unassembled WGS sequence"/>
</dbReference>
<gene>
    <name evidence="1" type="ORF">CGXH109_LOCUS20783</name>
</gene>
<proteinExistence type="predicted"/>
<reference evidence="1" key="1">
    <citation type="submission" date="2022-08" db="EMBL/GenBank/DDBJ databases">
        <authorList>
            <person name="Giroux E."/>
            <person name="Giroux E."/>
        </authorList>
    </citation>
    <scope>NUCLEOTIDE SEQUENCE</scope>
    <source>
        <strain evidence="1">H1091258</strain>
    </source>
</reference>
<sequence length="333" mass="37798">MLHLSEVQIARYMTTLYSPFSEHQAWSYIRQHMNDSMTRACLISRAIIDLLVHRIFVFEAWQGFSVDADRQISEIRYEMNNLPAGQGGALQVCIDRVAAIVNSCINHERYDAYRSHRIEYFQAELREMLAPLMLPESEGGPNLDDADDALRDMIEKAWSISAKMFTSRCTFEFRFPDAGARFSTQTMVGVAPNIDPHILQAEHWRVQLVVTPVITARLSQSLLLQGPTGLAIALSILSLLHLRDLHGLIPTFTADRNLLGLGALYDHEVHEIYDFRFPVFATDHSLVINDEQADGLLGNNQGEEEKEEEEAAILIGIAVWVERVWGQTLLYLE</sequence>
<name>A0A9W4RK56_9PEZI</name>
<dbReference type="AlphaFoldDB" id="A0A9W4RK56"/>
<keyword evidence="2" id="KW-1185">Reference proteome</keyword>